<protein>
    <submittedName>
        <fullName evidence="1">Uncharacterized protein</fullName>
    </submittedName>
</protein>
<keyword evidence="2" id="KW-1185">Reference proteome</keyword>
<sequence length="847" mass="94809">MIFRMSELFKTVEKLHNLELYEDLSLLAEIHLPNEPSKIFADDNELDDDQKGFFLCCLANACAELNNTSQALRRYEMALIYLGNIRQHKLKNRYENVLNTAQIRFLMHKILLQNKQEEEALHCLESIPRTELTPKVLLAMARLCHLLAKPPSQCTRSLFNKRTDAPNTRIVNYFKAIVKDVPEAIYCQSYLLTAGALKPSQQSPLSTSSKTRSSPSNVELSKDFIGTFSEASRIWAEAKQLQAKKQYMDAAKMLDNQLNGLNLRFLLEQALFYRIAGDQQKALACYQQAHLLDSTNAEGMDTFASLLGTHYNAQQTQRELDLLAHKMVHSNPRRAEAFVVYGWAARQSHRMAEARQFAQRAEQLAQKRGRQRCEALLLKAQLLFDTKRHYKEMEMVLADALHNDCTNTAVYALYIQIFMAQKRFGEAQRMAKTSLRFVGQQNHQILFLFAQSLADDPAGGGQNRRLLRLKKWFRMGIVILWNYFYCFPASMIGNTNMIKQLCCLIASRSYGDSRIHRELGDLLSKTNRQMEAMGEYGQAMNGNNPDTIAKERMIALMGGLTTPQNVTNAAFKNGSSGSTSNNATTNATNTSRSSFERAIRVPPPITRVTRRTAANQHEQLRRLRGMGTYSATGSPESSVGGSRAQFRRMAAVRGLHSGRGLISEPLSSGLLSRPLQFQDDVSNEDDSSRESSNDSQLSLVADSLEQSPNNSSSVLEQARGSNNSTVVDSSDYRADRNSLFRHMTHLSDIQSYFTNESLATTEEGSGPSVSSTNVSTTATSSVGTTTLRGVDATTETTTTITTMAGSSLRSVDDFVPLIPDEQLLDEEMSIDNQNPEEEEIEIEGNSQ</sequence>
<name>A0ACB0ZWG8_MELEN</name>
<proteinExistence type="predicted"/>
<accession>A0ACB0ZWG8</accession>
<evidence type="ECO:0000313" key="2">
    <source>
        <dbReference type="Proteomes" id="UP001497535"/>
    </source>
</evidence>
<organism evidence="1 2">
    <name type="scientific">Meloidogyne enterolobii</name>
    <name type="common">Root-knot nematode worm</name>
    <name type="synonym">Meloidogyne mayaguensis</name>
    <dbReference type="NCBI Taxonomy" id="390850"/>
    <lineage>
        <taxon>Eukaryota</taxon>
        <taxon>Metazoa</taxon>
        <taxon>Ecdysozoa</taxon>
        <taxon>Nematoda</taxon>
        <taxon>Chromadorea</taxon>
        <taxon>Rhabditida</taxon>
        <taxon>Tylenchina</taxon>
        <taxon>Tylenchomorpha</taxon>
        <taxon>Tylenchoidea</taxon>
        <taxon>Meloidogynidae</taxon>
        <taxon>Meloidogyninae</taxon>
        <taxon>Meloidogyne</taxon>
    </lineage>
</organism>
<dbReference type="Proteomes" id="UP001497535">
    <property type="component" value="Unassembled WGS sequence"/>
</dbReference>
<evidence type="ECO:0000313" key="1">
    <source>
        <dbReference type="EMBL" id="CAK5082330.1"/>
    </source>
</evidence>
<comment type="caution">
    <text evidence="1">The sequence shown here is derived from an EMBL/GenBank/DDBJ whole genome shotgun (WGS) entry which is preliminary data.</text>
</comment>
<reference evidence="1" key="1">
    <citation type="submission" date="2023-11" db="EMBL/GenBank/DDBJ databases">
        <authorList>
            <person name="Poullet M."/>
        </authorList>
    </citation>
    <scope>NUCLEOTIDE SEQUENCE</scope>
    <source>
        <strain evidence="1">E1834</strain>
    </source>
</reference>
<gene>
    <name evidence="1" type="ORF">MENTE1834_LOCUS29605</name>
</gene>
<dbReference type="EMBL" id="CAVMJV010000046">
    <property type="protein sequence ID" value="CAK5082330.1"/>
    <property type="molecule type" value="Genomic_DNA"/>
</dbReference>